<dbReference type="EMBL" id="JBAMMX010000002">
    <property type="protein sequence ID" value="KAK6945594.1"/>
    <property type="molecule type" value="Genomic_DNA"/>
</dbReference>
<dbReference type="Pfam" id="PF00106">
    <property type="entry name" value="adh_short"/>
    <property type="match status" value="1"/>
</dbReference>
<dbReference type="GO" id="GO:0016491">
    <property type="term" value="F:oxidoreductase activity"/>
    <property type="evidence" value="ECO:0007669"/>
    <property type="project" value="UniProtKB-KW"/>
</dbReference>
<evidence type="ECO:0000256" key="1">
    <source>
        <dbReference type="ARBA" id="ARBA00006484"/>
    </source>
</evidence>
<accession>A0AAN8W3Q5</accession>
<comment type="caution">
    <text evidence="3">The sequence shown here is derived from an EMBL/GenBank/DDBJ whole genome shotgun (WGS) entry which is preliminary data.</text>
</comment>
<name>A0AAN8W3Q5_9MAGN</name>
<keyword evidence="4" id="KW-1185">Reference proteome</keyword>
<dbReference type="PANTHER" id="PTHR24320:SF200">
    <property type="entry name" value="DEHYDROGENASE_REDUCTASE SDR FAMILY MEMBER FEY"/>
    <property type="match status" value="1"/>
</dbReference>
<dbReference type="AlphaFoldDB" id="A0AAN8W3Q5"/>
<gene>
    <name evidence="3" type="ORF">RJ641_013138</name>
</gene>
<dbReference type="Gene3D" id="3.40.50.720">
    <property type="entry name" value="NAD(P)-binding Rossmann-like Domain"/>
    <property type="match status" value="1"/>
</dbReference>
<evidence type="ECO:0000313" key="3">
    <source>
        <dbReference type="EMBL" id="KAK6945594.1"/>
    </source>
</evidence>
<evidence type="ECO:0000256" key="2">
    <source>
        <dbReference type="ARBA" id="ARBA00023002"/>
    </source>
</evidence>
<comment type="similarity">
    <text evidence="1">Belongs to the short-chain dehydrogenases/reductases (SDR) family.</text>
</comment>
<dbReference type="InterPro" id="IPR036291">
    <property type="entry name" value="NAD(P)-bd_dom_sf"/>
</dbReference>
<keyword evidence="2" id="KW-0560">Oxidoreductase</keyword>
<dbReference type="Proteomes" id="UP001370490">
    <property type="component" value="Unassembled WGS sequence"/>
</dbReference>
<evidence type="ECO:0000313" key="4">
    <source>
        <dbReference type="Proteomes" id="UP001370490"/>
    </source>
</evidence>
<dbReference type="SUPFAM" id="SSF51735">
    <property type="entry name" value="NAD(P)-binding Rossmann-fold domains"/>
    <property type="match status" value="1"/>
</dbReference>
<dbReference type="InterPro" id="IPR002347">
    <property type="entry name" value="SDR_fam"/>
</dbReference>
<dbReference type="PRINTS" id="PR00081">
    <property type="entry name" value="GDHRDH"/>
</dbReference>
<protein>
    <submittedName>
        <fullName evidence="3">Short-chain dehydrogenase/reductase SDR</fullName>
    </submittedName>
</protein>
<sequence length="205" mass="23073">MDSRKKEALGWMDWGRGWMCLVYEMLFQRINARHLQNPMPLPPLHSFTFVITGSTSGIGLQIARQLAESGGHVVMAVRNPKAAHELIQKWQNEWSGKGLPLNIEVMELDLLSLESVVRFAEEYNARLASLHALINNAGIFSIGGGKFQEEGLRKIEGSQSLSIDEAMPKEYLLHEDIFTIKKLVNLSLTYRSAFLSDANVTVELF</sequence>
<organism evidence="3 4">
    <name type="scientific">Dillenia turbinata</name>
    <dbReference type="NCBI Taxonomy" id="194707"/>
    <lineage>
        <taxon>Eukaryota</taxon>
        <taxon>Viridiplantae</taxon>
        <taxon>Streptophyta</taxon>
        <taxon>Embryophyta</taxon>
        <taxon>Tracheophyta</taxon>
        <taxon>Spermatophyta</taxon>
        <taxon>Magnoliopsida</taxon>
        <taxon>eudicotyledons</taxon>
        <taxon>Gunneridae</taxon>
        <taxon>Pentapetalae</taxon>
        <taxon>Dilleniales</taxon>
        <taxon>Dilleniaceae</taxon>
        <taxon>Dillenia</taxon>
    </lineage>
</organism>
<proteinExistence type="inferred from homology"/>
<reference evidence="3 4" key="1">
    <citation type="submission" date="2023-12" db="EMBL/GenBank/DDBJ databases">
        <title>A high-quality genome assembly for Dillenia turbinata (Dilleniales).</title>
        <authorList>
            <person name="Chanderbali A."/>
        </authorList>
    </citation>
    <scope>NUCLEOTIDE SEQUENCE [LARGE SCALE GENOMIC DNA]</scope>
    <source>
        <strain evidence="3">LSX21</strain>
        <tissue evidence="3">Leaf</tissue>
    </source>
</reference>
<dbReference type="PANTHER" id="PTHR24320">
    <property type="entry name" value="RETINOL DEHYDROGENASE"/>
    <property type="match status" value="1"/>
</dbReference>